<organism evidence="10">
    <name type="scientific">Aureimonas frigidaquae</name>
    <dbReference type="NCBI Taxonomy" id="424757"/>
    <lineage>
        <taxon>Bacteria</taxon>
        <taxon>Pseudomonadati</taxon>
        <taxon>Pseudomonadota</taxon>
        <taxon>Alphaproteobacteria</taxon>
        <taxon>Hyphomicrobiales</taxon>
        <taxon>Aurantimonadaceae</taxon>
        <taxon>Aureimonas</taxon>
    </lineage>
</organism>
<dbReference type="GO" id="GO:0005829">
    <property type="term" value="C:cytosol"/>
    <property type="evidence" value="ECO:0007669"/>
    <property type="project" value="TreeGrafter"/>
</dbReference>
<evidence type="ECO:0000259" key="8">
    <source>
        <dbReference type="PROSITE" id="PS50110"/>
    </source>
</evidence>
<feature type="domain" description="OmpR/PhoB-type" evidence="9">
    <location>
        <begin position="164"/>
        <end position="258"/>
    </location>
</feature>
<dbReference type="SMART" id="SM00862">
    <property type="entry name" value="Trans_reg_C"/>
    <property type="match status" value="1"/>
</dbReference>
<dbReference type="InterPro" id="IPR001867">
    <property type="entry name" value="OmpR/PhoB-type_DNA-bd"/>
</dbReference>
<dbReference type="InterPro" id="IPR039420">
    <property type="entry name" value="WalR-like"/>
</dbReference>
<evidence type="ECO:0000256" key="4">
    <source>
        <dbReference type="ARBA" id="ARBA00023125"/>
    </source>
</evidence>
<dbReference type="GO" id="GO:0032993">
    <property type="term" value="C:protein-DNA complex"/>
    <property type="evidence" value="ECO:0007669"/>
    <property type="project" value="TreeGrafter"/>
</dbReference>
<evidence type="ECO:0000256" key="6">
    <source>
        <dbReference type="PROSITE-ProRule" id="PRU00169"/>
    </source>
</evidence>
<dbReference type="GO" id="GO:0000976">
    <property type="term" value="F:transcription cis-regulatory region binding"/>
    <property type="evidence" value="ECO:0007669"/>
    <property type="project" value="TreeGrafter"/>
</dbReference>
<dbReference type="Gene3D" id="3.40.50.2300">
    <property type="match status" value="1"/>
</dbReference>
<feature type="DNA-binding region" description="OmpR/PhoB-type" evidence="7">
    <location>
        <begin position="164"/>
        <end position="258"/>
    </location>
</feature>
<dbReference type="GO" id="GO:0006355">
    <property type="term" value="P:regulation of DNA-templated transcription"/>
    <property type="evidence" value="ECO:0007669"/>
    <property type="project" value="InterPro"/>
</dbReference>
<name>A0A0P0Z3Q2_9HYPH</name>
<evidence type="ECO:0000256" key="5">
    <source>
        <dbReference type="ARBA" id="ARBA00023163"/>
    </source>
</evidence>
<dbReference type="GO" id="GO:0000156">
    <property type="term" value="F:phosphorelay response regulator activity"/>
    <property type="evidence" value="ECO:0007669"/>
    <property type="project" value="TreeGrafter"/>
</dbReference>
<evidence type="ECO:0000313" key="10">
    <source>
        <dbReference type="EMBL" id="BAT28671.1"/>
    </source>
</evidence>
<evidence type="ECO:0000256" key="3">
    <source>
        <dbReference type="ARBA" id="ARBA00023015"/>
    </source>
</evidence>
<dbReference type="InterPro" id="IPR016032">
    <property type="entry name" value="Sig_transdc_resp-reg_C-effctor"/>
</dbReference>
<dbReference type="SUPFAM" id="SSF46894">
    <property type="entry name" value="C-terminal effector domain of the bipartite response regulators"/>
    <property type="match status" value="1"/>
</dbReference>
<dbReference type="SMART" id="SM00448">
    <property type="entry name" value="REC"/>
    <property type="match status" value="1"/>
</dbReference>
<dbReference type="EMBL" id="LC066377">
    <property type="protein sequence ID" value="BAT28671.1"/>
    <property type="molecule type" value="Genomic_DNA"/>
</dbReference>
<sequence>MLGCRPMAGAPVPLAKAVLALGPAPSHIVTVPLQREGPHPLKVLLVEDDASIAGKLAELFRRENFVVDVADNGRDGQHLGETETYDVAVLDLGLPLVPGIEVLRQWRKAGRSLPVLILTARDGWSEKVEGFKAGADDYVMKPFRGEEVVMRLRALVRRANGLADSRIACGPLLYDAQLGGFELDGLPLRLTGLEWRVLSCLILRKGHVVPRMDLLERVYDGDADVDSNSLEVIVARLRRKIGAEMIETVRGHGYRLVPAEG</sequence>
<evidence type="ECO:0000259" key="9">
    <source>
        <dbReference type="PROSITE" id="PS51755"/>
    </source>
</evidence>
<protein>
    <submittedName>
        <fullName evidence="10">Two component response regulator</fullName>
    </submittedName>
</protein>
<dbReference type="InterPro" id="IPR001789">
    <property type="entry name" value="Sig_transdc_resp-reg_receiver"/>
</dbReference>
<dbReference type="SUPFAM" id="SSF52172">
    <property type="entry name" value="CheY-like"/>
    <property type="match status" value="1"/>
</dbReference>
<keyword evidence="4 7" id="KW-0238">DNA-binding</keyword>
<dbReference type="Gene3D" id="6.10.250.690">
    <property type="match status" value="1"/>
</dbReference>
<reference evidence="10" key="1">
    <citation type="journal article" date="2015" name="Proc. Natl. Acad. Sci. U.S.A.">
        <title>Bacterial clade with the ribosomal RNA operon on a small plasmid rather than the chromosome.</title>
        <authorList>
            <person name="Anda M."/>
            <person name="Ohtsubo Y."/>
            <person name="Okubo T."/>
            <person name="Sugawara M."/>
            <person name="Nagata Y."/>
            <person name="Tsuda M."/>
            <person name="Minamisawa K."/>
            <person name="Mitsui H."/>
        </authorList>
    </citation>
    <scope>NUCLEOTIDE SEQUENCE</scope>
    <source>
        <strain evidence="10">JCM 14755</strain>
    </source>
</reference>
<dbReference type="InterPro" id="IPR036388">
    <property type="entry name" value="WH-like_DNA-bd_sf"/>
</dbReference>
<keyword evidence="5" id="KW-0804">Transcription</keyword>
<dbReference type="Pfam" id="PF00072">
    <property type="entry name" value="Response_reg"/>
    <property type="match status" value="1"/>
</dbReference>
<accession>A0A0P0Z3Q2</accession>
<evidence type="ECO:0000256" key="1">
    <source>
        <dbReference type="ARBA" id="ARBA00022553"/>
    </source>
</evidence>
<dbReference type="PANTHER" id="PTHR48111">
    <property type="entry name" value="REGULATOR OF RPOS"/>
    <property type="match status" value="1"/>
</dbReference>
<dbReference type="FunFam" id="3.40.50.2300:FF:000002">
    <property type="entry name" value="DNA-binding response regulator PhoP"/>
    <property type="match status" value="1"/>
</dbReference>
<feature type="domain" description="Response regulatory" evidence="8">
    <location>
        <begin position="42"/>
        <end position="156"/>
    </location>
</feature>
<dbReference type="InterPro" id="IPR011006">
    <property type="entry name" value="CheY-like_superfamily"/>
</dbReference>
<dbReference type="PROSITE" id="PS51755">
    <property type="entry name" value="OMPR_PHOB"/>
    <property type="match status" value="1"/>
</dbReference>
<dbReference type="PROSITE" id="PS50110">
    <property type="entry name" value="RESPONSE_REGULATORY"/>
    <property type="match status" value="1"/>
</dbReference>
<keyword evidence="3" id="KW-0805">Transcription regulation</keyword>
<dbReference type="Pfam" id="PF00486">
    <property type="entry name" value="Trans_reg_C"/>
    <property type="match status" value="1"/>
</dbReference>
<dbReference type="AlphaFoldDB" id="A0A0P0Z3Q2"/>
<keyword evidence="1 6" id="KW-0597">Phosphoprotein</keyword>
<dbReference type="CDD" id="cd00383">
    <property type="entry name" value="trans_reg_C"/>
    <property type="match status" value="1"/>
</dbReference>
<keyword evidence="2" id="KW-0902">Two-component regulatory system</keyword>
<evidence type="ECO:0000256" key="7">
    <source>
        <dbReference type="PROSITE-ProRule" id="PRU01091"/>
    </source>
</evidence>
<evidence type="ECO:0000256" key="2">
    <source>
        <dbReference type="ARBA" id="ARBA00023012"/>
    </source>
</evidence>
<proteinExistence type="predicted"/>
<feature type="modified residue" description="4-aspartylphosphate" evidence="6">
    <location>
        <position position="91"/>
    </location>
</feature>
<dbReference type="Gene3D" id="1.10.10.10">
    <property type="entry name" value="Winged helix-like DNA-binding domain superfamily/Winged helix DNA-binding domain"/>
    <property type="match status" value="1"/>
</dbReference>
<dbReference type="PANTHER" id="PTHR48111:SF37">
    <property type="entry name" value="RESPONSE REGULATOR PROTEIN CARR"/>
    <property type="match status" value="1"/>
</dbReference>